<dbReference type="Proteomes" id="UP000199340">
    <property type="component" value="Unassembled WGS sequence"/>
</dbReference>
<feature type="region of interest" description="Disordered" evidence="1">
    <location>
        <begin position="93"/>
        <end position="135"/>
    </location>
</feature>
<dbReference type="SUPFAM" id="SSF49503">
    <property type="entry name" value="Cupredoxins"/>
    <property type="match status" value="1"/>
</dbReference>
<keyword evidence="4" id="KW-1185">Reference proteome</keyword>
<evidence type="ECO:0000313" key="3">
    <source>
        <dbReference type="EMBL" id="SDJ07511.1"/>
    </source>
</evidence>
<dbReference type="AlphaFoldDB" id="A0A1G8QS92"/>
<name>A0A1G8QS92_9RHOB</name>
<gene>
    <name evidence="3" type="ORF">SAMN05421850_10869</name>
</gene>
<reference evidence="3 4" key="1">
    <citation type="submission" date="2016-10" db="EMBL/GenBank/DDBJ databases">
        <authorList>
            <person name="de Groot N.N."/>
        </authorList>
    </citation>
    <scope>NUCLEOTIDE SEQUENCE [LARGE SCALE GENOMIC DNA]</scope>
    <source>
        <strain evidence="3 4">DSM 28010</strain>
    </source>
</reference>
<feature type="signal peptide" evidence="2">
    <location>
        <begin position="1"/>
        <end position="21"/>
    </location>
</feature>
<evidence type="ECO:0008006" key="5">
    <source>
        <dbReference type="Google" id="ProtNLM"/>
    </source>
</evidence>
<protein>
    <recommendedName>
        <fullName evidence="5">Plastocyanin</fullName>
    </recommendedName>
</protein>
<evidence type="ECO:0000256" key="1">
    <source>
        <dbReference type="SAM" id="MobiDB-lite"/>
    </source>
</evidence>
<feature type="chain" id="PRO_5011724410" description="Plastocyanin" evidence="2">
    <location>
        <begin position="22"/>
        <end position="135"/>
    </location>
</feature>
<organism evidence="3 4">
    <name type="scientific">Lutimaribacter saemankumensis</name>
    <dbReference type="NCBI Taxonomy" id="490829"/>
    <lineage>
        <taxon>Bacteria</taxon>
        <taxon>Pseudomonadati</taxon>
        <taxon>Pseudomonadota</taxon>
        <taxon>Alphaproteobacteria</taxon>
        <taxon>Rhodobacterales</taxon>
        <taxon>Roseobacteraceae</taxon>
        <taxon>Lutimaribacter</taxon>
    </lineage>
</organism>
<proteinExistence type="predicted"/>
<dbReference type="RefSeq" id="WP_090029464.1">
    <property type="nucleotide sequence ID" value="NZ_FNEB01000008.1"/>
</dbReference>
<dbReference type="OrthoDB" id="7725826at2"/>
<evidence type="ECO:0000313" key="4">
    <source>
        <dbReference type="Proteomes" id="UP000199340"/>
    </source>
</evidence>
<keyword evidence="2" id="KW-0732">Signal</keyword>
<accession>A0A1G8QS92</accession>
<dbReference type="EMBL" id="FNEB01000008">
    <property type="protein sequence ID" value="SDJ07511.1"/>
    <property type="molecule type" value="Genomic_DNA"/>
</dbReference>
<dbReference type="Gene3D" id="2.60.40.420">
    <property type="entry name" value="Cupredoxins - blue copper proteins"/>
    <property type="match status" value="1"/>
</dbReference>
<evidence type="ECO:0000256" key="2">
    <source>
        <dbReference type="SAM" id="SignalP"/>
    </source>
</evidence>
<sequence>MLRKTAAAALALGLISGSAYATEHEVAIVAGAFYPEITYVQPGDTVVIYNADDVPRKVFGDTFHFVTPNLHTGEEYTLTVTEGMPNEYFGKSFADDDSGESFGEGVTDAEQIADSDEDGKKMRGVLSFAPPPLDE</sequence>
<dbReference type="InterPro" id="IPR008972">
    <property type="entry name" value="Cupredoxin"/>
</dbReference>